<reference evidence="2 3" key="1">
    <citation type="journal article" date="2016" name="Nat. Commun.">
        <title>Thousands of microbial genomes shed light on interconnected biogeochemical processes in an aquifer system.</title>
        <authorList>
            <person name="Anantharaman K."/>
            <person name="Brown C.T."/>
            <person name="Hug L.A."/>
            <person name="Sharon I."/>
            <person name="Castelle C.J."/>
            <person name="Probst A.J."/>
            <person name="Thomas B.C."/>
            <person name="Singh A."/>
            <person name="Wilkins M.J."/>
            <person name="Karaoz U."/>
            <person name="Brodie E.L."/>
            <person name="Williams K.H."/>
            <person name="Hubbard S.S."/>
            <person name="Banfield J.F."/>
        </authorList>
    </citation>
    <scope>NUCLEOTIDE SEQUENCE [LARGE SCALE GENOMIC DNA]</scope>
</reference>
<evidence type="ECO:0000313" key="2">
    <source>
        <dbReference type="EMBL" id="OGF62243.1"/>
    </source>
</evidence>
<proteinExistence type="predicted"/>
<organism evidence="2 3">
    <name type="scientific">Candidatus Fischerbacteria bacterium RBG_13_37_8</name>
    <dbReference type="NCBI Taxonomy" id="1817863"/>
    <lineage>
        <taxon>Bacteria</taxon>
        <taxon>Candidatus Fischeribacteriota</taxon>
    </lineage>
</organism>
<accession>A0A1F5VFL1</accession>
<dbReference type="InterPro" id="IPR033948">
    <property type="entry name" value="ETF_beta_N"/>
</dbReference>
<gene>
    <name evidence="2" type="ORF">A2Y62_14040</name>
</gene>
<feature type="domain" description="Electron transfer flavoprotein alpha/beta-subunit N-terminal" evidence="1">
    <location>
        <begin position="23"/>
        <end position="213"/>
    </location>
</feature>
<dbReference type="Gene3D" id="3.40.50.620">
    <property type="entry name" value="HUPs"/>
    <property type="match status" value="1"/>
</dbReference>
<dbReference type="InterPro" id="IPR014730">
    <property type="entry name" value="ETF_a/b_N"/>
</dbReference>
<evidence type="ECO:0000259" key="1">
    <source>
        <dbReference type="SMART" id="SM00893"/>
    </source>
</evidence>
<evidence type="ECO:0000313" key="3">
    <source>
        <dbReference type="Proteomes" id="UP000178943"/>
    </source>
</evidence>
<name>A0A1F5VFL1_9BACT</name>
<dbReference type="InterPro" id="IPR014729">
    <property type="entry name" value="Rossmann-like_a/b/a_fold"/>
</dbReference>
<dbReference type="Pfam" id="PF01012">
    <property type="entry name" value="ETF"/>
    <property type="match status" value="1"/>
</dbReference>
<dbReference type="GO" id="GO:0009055">
    <property type="term" value="F:electron transfer activity"/>
    <property type="evidence" value="ECO:0007669"/>
    <property type="project" value="InterPro"/>
</dbReference>
<protein>
    <recommendedName>
        <fullName evidence="1">Electron transfer flavoprotein alpha/beta-subunit N-terminal domain-containing protein</fullName>
    </recommendedName>
</protein>
<dbReference type="CDD" id="cd01714">
    <property type="entry name" value="ETF_beta"/>
    <property type="match status" value="1"/>
</dbReference>
<dbReference type="SUPFAM" id="SSF52402">
    <property type="entry name" value="Adenine nucleotide alpha hydrolases-like"/>
    <property type="match status" value="1"/>
</dbReference>
<dbReference type="STRING" id="1817863.A2Y62_14040"/>
<dbReference type="SMART" id="SM00893">
    <property type="entry name" value="ETF"/>
    <property type="match status" value="1"/>
</dbReference>
<dbReference type="PANTHER" id="PTHR21294">
    <property type="entry name" value="ELECTRON TRANSFER FLAVOPROTEIN BETA-SUBUNIT"/>
    <property type="match status" value="1"/>
</dbReference>
<dbReference type="AlphaFoldDB" id="A0A1F5VFL1"/>
<dbReference type="PIRSF" id="PIRSF000090">
    <property type="entry name" value="Beta-ETF"/>
    <property type="match status" value="1"/>
</dbReference>
<sequence length="262" mass="28269">MELIICIKQVPDTAAKIKIGSNGKSIDLTDVDLVVSPFDEYAVEEALRIKEAKGGKTTVITFGPERASQALRQCLAMGIDDAIHVKCDEFETSDSLVTASILAAAIKTLPFDMVLFGKQGVGRDNAQVPAMVAELLNLPQVVVVTKFELISENKALAQYEVEGGVAVNEIMLPAVISAEKGLNEPRYPTLKGIMASKKKPIKEMTINDLGFTLEQVGEAGSKVVFRKLMPPPARPEGKVITGEPKEAVAQLIDLLRNEAKLL</sequence>
<dbReference type="InterPro" id="IPR012255">
    <property type="entry name" value="ETF_b"/>
</dbReference>
<comment type="caution">
    <text evidence="2">The sequence shown here is derived from an EMBL/GenBank/DDBJ whole genome shotgun (WGS) entry which is preliminary data.</text>
</comment>
<dbReference type="EMBL" id="MFGW01000183">
    <property type="protein sequence ID" value="OGF62243.1"/>
    <property type="molecule type" value="Genomic_DNA"/>
</dbReference>
<dbReference type="Proteomes" id="UP000178943">
    <property type="component" value="Unassembled WGS sequence"/>
</dbReference>